<gene>
    <name evidence="2" type="ORF">QBC46DRAFT_336184</name>
</gene>
<sequence>MSYPGWRKTTSSKDRFQGGAIKRHLEEAMNTDLASEGKTGDSSQTPAGYYEDGTPYFWSEKSQKYYYYGEDGKRHLAS</sequence>
<keyword evidence="3" id="KW-1185">Reference proteome</keyword>
<evidence type="ECO:0000313" key="3">
    <source>
        <dbReference type="Proteomes" id="UP001303473"/>
    </source>
</evidence>
<evidence type="ECO:0000313" key="2">
    <source>
        <dbReference type="EMBL" id="KAK3946020.1"/>
    </source>
</evidence>
<protein>
    <submittedName>
        <fullName evidence="2">Uncharacterized protein</fullName>
    </submittedName>
</protein>
<dbReference type="AlphaFoldDB" id="A0AAN6NI94"/>
<dbReference type="Proteomes" id="UP001303473">
    <property type="component" value="Unassembled WGS sequence"/>
</dbReference>
<feature type="region of interest" description="Disordered" evidence="1">
    <location>
        <begin position="28"/>
        <end position="48"/>
    </location>
</feature>
<comment type="caution">
    <text evidence="2">The sequence shown here is derived from an EMBL/GenBank/DDBJ whole genome shotgun (WGS) entry which is preliminary data.</text>
</comment>
<dbReference type="EMBL" id="MU853753">
    <property type="protein sequence ID" value="KAK3946020.1"/>
    <property type="molecule type" value="Genomic_DNA"/>
</dbReference>
<name>A0AAN6NI94_9PEZI</name>
<proteinExistence type="predicted"/>
<organism evidence="2 3">
    <name type="scientific">Diplogelasinospora grovesii</name>
    <dbReference type="NCBI Taxonomy" id="303347"/>
    <lineage>
        <taxon>Eukaryota</taxon>
        <taxon>Fungi</taxon>
        <taxon>Dikarya</taxon>
        <taxon>Ascomycota</taxon>
        <taxon>Pezizomycotina</taxon>
        <taxon>Sordariomycetes</taxon>
        <taxon>Sordariomycetidae</taxon>
        <taxon>Sordariales</taxon>
        <taxon>Diplogelasinosporaceae</taxon>
        <taxon>Diplogelasinospora</taxon>
    </lineage>
</organism>
<accession>A0AAN6NI94</accession>
<reference evidence="3" key="1">
    <citation type="journal article" date="2023" name="Mol. Phylogenet. Evol.">
        <title>Genome-scale phylogeny and comparative genomics of the fungal order Sordariales.</title>
        <authorList>
            <person name="Hensen N."/>
            <person name="Bonometti L."/>
            <person name="Westerberg I."/>
            <person name="Brannstrom I.O."/>
            <person name="Guillou S."/>
            <person name="Cros-Aarteil S."/>
            <person name="Calhoun S."/>
            <person name="Haridas S."/>
            <person name="Kuo A."/>
            <person name="Mondo S."/>
            <person name="Pangilinan J."/>
            <person name="Riley R."/>
            <person name="LaButti K."/>
            <person name="Andreopoulos B."/>
            <person name="Lipzen A."/>
            <person name="Chen C."/>
            <person name="Yan M."/>
            <person name="Daum C."/>
            <person name="Ng V."/>
            <person name="Clum A."/>
            <person name="Steindorff A."/>
            <person name="Ohm R.A."/>
            <person name="Martin F."/>
            <person name="Silar P."/>
            <person name="Natvig D.O."/>
            <person name="Lalanne C."/>
            <person name="Gautier V."/>
            <person name="Ament-Velasquez S.L."/>
            <person name="Kruys A."/>
            <person name="Hutchinson M.I."/>
            <person name="Powell A.J."/>
            <person name="Barry K."/>
            <person name="Miller A.N."/>
            <person name="Grigoriev I.V."/>
            <person name="Debuchy R."/>
            <person name="Gladieux P."/>
            <person name="Hiltunen Thoren M."/>
            <person name="Johannesson H."/>
        </authorList>
    </citation>
    <scope>NUCLEOTIDE SEQUENCE [LARGE SCALE GENOMIC DNA]</scope>
    <source>
        <strain evidence="3">CBS 340.73</strain>
    </source>
</reference>
<evidence type="ECO:0000256" key="1">
    <source>
        <dbReference type="SAM" id="MobiDB-lite"/>
    </source>
</evidence>